<evidence type="ECO:0000313" key="16">
    <source>
        <dbReference type="Proteomes" id="UP001156690"/>
    </source>
</evidence>
<dbReference type="GO" id="GO:0044874">
    <property type="term" value="P:lipoprotein localization to outer membrane"/>
    <property type="evidence" value="ECO:0007669"/>
    <property type="project" value="UniProtKB-UniRule"/>
</dbReference>
<comment type="subcellular location">
    <subcellularLocation>
        <location evidence="1">Cell outer membrane</location>
        <topology evidence="1">Lipid-anchor</topology>
    </subcellularLocation>
</comment>
<dbReference type="Pfam" id="PF03550">
    <property type="entry name" value="LolB"/>
    <property type="match status" value="1"/>
</dbReference>
<dbReference type="Proteomes" id="UP001156690">
    <property type="component" value="Unassembled WGS sequence"/>
</dbReference>
<keyword evidence="9" id="KW-0564">Palmitate</keyword>
<evidence type="ECO:0000256" key="11">
    <source>
        <dbReference type="ARBA" id="ARBA00023237"/>
    </source>
</evidence>
<dbReference type="RefSeq" id="WP_185829690.1">
    <property type="nucleotide sequence ID" value="NZ_AP025144.1"/>
</dbReference>
<dbReference type="AlphaFoldDB" id="A0AAV5NWC5"/>
<feature type="signal peptide" evidence="14">
    <location>
        <begin position="1"/>
        <end position="33"/>
    </location>
</feature>
<dbReference type="CDD" id="cd16326">
    <property type="entry name" value="LolB"/>
    <property type="match status" value="1"/>
</dbReference>
<evidence type="ECO:0000256" key="2">
    <source>
        <dbReference type="ARBA" id="ARBA00009696"/>
    </source>
</evidence>
<evidence type="ECO:0000256" key="5">
    <source>
        <dbReference type="ARBA" id="ARBA00022448"/>
    </source>
</evidence>
<dbReference type="HAMAP" id="MF_00233">
    <property type="entry name" value="LolB"/>
    <property type="match status" value="1"/>
</dbReference>
<evidence type="ECO:0000256" key="8">
    <source>
        <dbReference type="ARBA" id="ARBA00023136"/>
    </source>
</evidence>
<comment type="caution">
    <text evidence="15">The sequence shown here is derived from an EMBL/GenBank/DDBJ whole genome shotgun (WGS) entry which is preliminary data.</text>
</comment>
<dbReference type="InterPro" id="IPR004565">
    <property type="entry name" value="OM_lipoprot_LolB"/>
</dbReference>
<evidence type="ECO:0000256" key="3">
    <source>
        <dbReference type="ARBA" id="ARBA00011245"/>
    </source>
</evidence>
<dbReference type="SUPFAM" id="SSF89392">
    <property type="entry name" value="Prokaryotic lipoproteins and lipoprotein localization factors"/>
    <property type="match status" value="1"/>
</dbReference>
<evidence type="ECO:0000256" key="10">
    <source>
        <dbReference type="ARBA" id="ARBA00023186"/>
    </source>
</evidence>
<evidence type="ECO:0000256" key="4">
    <source>
        <dbReference type="ARBA" id="ARBA00016202"/>
    </source>
</evidence>
<comment type="similarity">
    <text evidence="2 13">Belongs to the LolB family.</text>
</comment>
<dbReference type="NCBIfam" id="TIGR00548">
    <property type="entry name" value="lolB"/>
    <property type="match status" value="1"/>
</dbReference>
<keyword evidence="12 15" id="KW-0449">Lipoprotein</keyword>
<evidence type="ECO:0000256" key="9">
    <source>
        <dbReference type="ARBA" id="ARBA00023139"/>
    </source>
</evidence>
<reference evidence="16" key="1">
    <citation type="journal article" date="2019" name="Int. J. Syst. Evol. Microbiol.">
        <title>The Global Catalogue of Microorganisms (GCM) 10K type strain sequencing project: providing services to taxonomists for standard genome sequencing and annotation.</title>
        <authorList>
            <consortium name="The Broad Institute Genomics Platform"/>
            <consortium name="The Broad Institute Genome Sequencing Center for Infectious Disease"/>
            <person name="Wu L."/>
            <person name="Ma J."/>
        </authorList>
    </citation>
    <scope>NUCLEOTIDE SEQUENCE [LARGE SCALE GENOMIC DNA]</scope>
    <source>
        <strain evidence="16">NBRC 15640</strain>
    </source>
</reference>
<evidence type="ECO:0000256" key="6">
    <source>
        <dbReference type="ARBA" id="ARBA00022729"/>
    </source>
</evidence>
<protein>
    <recommendedName>
        <fullName evidence="4 13">Outer-membrane lipoprotein LolB</fullName>
    </recommendedName>
</protein>
<evidence type="ECO:0000313" key="15">
    <source>
        <dbReference type="EMBL" id="GLQ75006.1"/>
    </source>
</evidence>
<proteinExistence type="inferred from homology"/>
<keyword evidence="6 14" id="KW-0732">Signal</keyword>
<keyword evidence="7 13" id="KW-0653">Protein transport</keyword>
<dbReference type="Gene3D" id="2.50.20.10">
    <property type="entry name" value="Lipoprotein localisation LolA/LolB/LppX"/>
    <property type="match status" value="1"/>
</dbReference>
<comment type="subunit">
    <text evidence="3 13">Monomer.</text>
</comment>
<keyword evidence="16" id="KW-1185">Reference proteome</keyword>
<keyword evidence="10 13" id="KW-0143">Chaperone</keyword>
<accession>A0AAV5NWC5</accession>
<dbReference type="EMBL" id="BSNX01000067">
    <property type="protein sequence ID" value="GLQ75006.1"/>
    <property type="molecule type" value="Genomic_DNA"/>
</dbReference>
<comment type="function">
    <text evidence="13">Plays a critical role in the incorporation of lipoproteins in the outer membrane after they are released by the LolA protein.</text>
</comment>
<keyword evidence="5 13" id="KW-0813">Transport</keyword>
<keyword evidence="8 13" id="KW-0472">Membrane</keyword>
<gene>
    <name evidence="13 15" type="primary">lolB</name>
    <name evidence="15" type="ORF">GCM10007932_43680</name>
</gene>
<evidence type="ECO:0000256" key="1">
    <source>
        <dbReference type="ARBA" id="ARBA00004459"/>
    </source>
</evidence>
<dbReference type="InterPro" id="IPR029046">
    <property type="entry name" value="LolA/LolB/LppX"/>
</dbReference>
<organism evidence="15 16">
    <name type="scientific">Vibrio penaeicida</name>
    <dbReference type="NCBI Taxonomy" id="104609"/>
    <lineage>
        <taxon>Bacteria</taxon>
        <taxon>Pseudomonadati</taxon>
        <taxon>Pseudomonadota</taxon>
        <taxon>Gammaproteobacteria</taxon>
        <taxon>Vibrionales</taxon>
        <taxon>Vibrionaceae</taxon>
        <taxon>Vibrio</taxon>
    </lineage>
</organism>
<dbReference type="GO" id="GO:0009279">
    <property type="term" value="C:cell outer membrane"/>
    <property type="evidence" value="ECO:0007669"/>
    <property type="project" value="UniProtKB-SubCell"/>
</dbReference>
<name>A0AAV5NWC5_9VIBR</name>
<sequence>MTILLISPITQFVRALRSSSALFVASVALLLSACTTLPETTNQPVDWVSHQNQLESLHEYALTGKMAYISESKRQSLNFYWKKTHNSEELRLTTLLGQTALLLNIDENGATVVTHEGDTYQHVSGNILIKRLTGLSIPIDQLSEWIKGLPIDADYYQLNEENTLSGLTKQIDGQAWELNFNKYTQQNEFVLPSSLTLVQDKTKLKIAVSKWIVSQ</sequence>
<evidence type="ECO:0000256" key="7">
    <source>
        <dbReference type="ARBA" id="ARBA00022927"/>
    </source>
</evidence>
<feature type="chain" id="PRO_5043607725" description="Outer-membrane lipoprotein LolB" evidence="14">
    <location>
        <begin position="34"/>
        <end position="215"/>
    </location>
</feature>
<evidence type="ECO:0000256" key="13">
    <source>
        <dbReference type="HAMAP-Rule" id="MF_00233"/>
    </source>
</evidence>
<dbReference type="GO" id="GO:0015031">
    <property type="term" value="P:protein transport"/>
    <property type="evidence" value="ECO:0007669"/>
    <property type="project" value="UniProtKB-KW"/>
</dbReference>
<evidence type="ECO:0000256" key="12">
    <source>
        <dbReference type="ARBA" id="ARBA00023288"/>
    </source>
</evidence>
<keyword evidence="11 13" id="KW-0998">Cell outer membrane</keyword>
<evidence type="ECO:0000256" key="14">
    <source>
        <dbReference type="SAM" id="SignalP"/>
    </source>
</evidence>